<accession>A0ABR1LIG1</accession>
<evidence type="ECO:0000256" key="1">
    <source>
        <dbReference type="SAM" id="MobiDB-lite"/>
    </source>
</evidence>
<keyword evidence="3" id="KW-1185">Reference proteome</keyword>
<organism evidence="2 3">
    <name type="scientific">Phyllosticta citricarpa</name>
    <dbReference type="NCBI Taxonomy" id="55181"/>
    <lineage>
        <taxon>Eukaryota</taxon>
        <taxon>Fungi</taxon>
        <taxon>Dikarya</taxon>
        <taxon>Ascomycota</taxon>
        <taxon>Pezizomycotina</taxon>
        <taxon>Dothideomycetes</taxon>
        <taxon>Dothideomycetes incertae sedis</taxon>
        <taxon>Botryosphaeriales</taxon>
        <taxon>Phyllostictaceae</taxon>
        <taxon>Phyllosticta</taxon>
    </lineage>
</organism>
<feature type="region of interest" description="Disordered" evidence="1">
    <location>
        <begin position="142"/>
        <end position="188"/>
    </location>
</feature>
<name>A0ABR1LIG1_9PEZI</name>
<dbReference type="Proteomes" id="UP001365128">
    <property type="component" value="Unassembled WGS sequence"/>
</dbReference>
<protein>
    <submittedName>
        <fullName evidence="2">Uncharacterized protein</fullName>
    </submittedName>
</protein>
<feature type="compositionally biased region" description="Polar residues" evidence="1">
    <location>
        <begin position="175"/>
        <end position="188"/>
    </location>
</feature>
<evidence type="ECO:0000313" key="2">
    <source>
        <dbReference type="EMBL" id="KAK7534393.1"/>
    </source>
</evidence>
<proteinExistence type="predicted"/>
<evidence type="ECO:0000313" key="3">
    <source>
        <dbReference type="Proteomes" id="UP001365128"/>
    </source>
</evidence>
<sequence>MTMRIDKSYKHHVRALQPQSSRCPEPHGPWWVSREPFQASRKLGLVMFERDPIVSGELLWSAKLGKQSRRESIIGVAERWLPVLGFSPEDLPQARADPVPVQRPTDDKTGWWVVVWHGRRLLHHHDTEMRVTAASHECARAAGGKGGARSGWPRNWRAKNAAATPGRDSRIPEQPASSLKPQASSFACSPSIPAQPSPGQVRLDLIHSPTSCDCSPCRCLSFLVVETGWTMTMGVSVRRGAAEGEGVDGSCGTASSARIQADAKSAFLKLKSTEIPQVDVISPGSPPFCARQPSAAQSGCSDRRLNSCVSSPASCPILAELGAVLEMRLEVGLP</sequence>
<dbReference type="EMBL" id="JBBPDW010000043">
    <property type="protein sequence ID" value="KAK7534393.1"/>
    <property type="molecule type" value="Genomic_DNA"/>
</dbReference>
<feature type="region of interest" description="Disordered" evidence="1">
    <location>
        <begin position="1"/>
        <end position="27"/>
    </location>
</feature>
<gene>
    <name evidence="2" type="ORF">IWX46DRAFT_314083</name>
</gene>
<comment type="caution">
    <text evidence="2">The sequence shown here is derived from an EMBL/GenBank/DDBJ whole genome shotgun (WGS) entry which is preliminary data.</text>
</comment>
<reference evidence="2 3" key="1">
    <citation type="submission" date="2024-04" db="EMBL/GenBank/DDBJ databases">
        <title>Phyllosticta paracitricarpa is synonymous to the EU quarantine fungus P. citricarpa based on phylogenomic analyses.</title>
        <authorList>
            <consortium name="Lawrence Berkeley National Laboratory"/>
            <person name="Van Ingen-Buijs V.A."/>
            <person name="Van Westerhoven A.C."/>
            <person name="Haridas S."/>
            <person name="Skiadas P."/>
            <person name="Martin F."/>
            <person name="Groenewald J.Z."/>
            <person name="Crous P.W."/>
            <person name="Seidl M.F."/>
        </authorList>
    </citation>
    <scope>NUCLEOTIDE SEQUENCE [LARGE SCALE GENOMIC DNA]</scope>
    <source>
        <strain evidence="2 3">CBS 122670</strain>
    </source>
</reference>